<evidence type="ECO:0000313" key="7">
    <source>
        <dbReference type="Proteomes" id="UP000011715"/>
    </source>
</evidence>
<evidence type="ECO:0000256" key="3">
    <source>
        <dbReference type="PROSITE-ProRule" id="PRU00023"/>
    </source>
</evidence>
<dbReference type="VEuPathDB" id="FungiDB:MAPG_04029"/>
<dbReference type="Proteomes" id="UP000011715">
    <property type="component" value="Unassembled WGS sequence"/>
</dbReference>
<keyword evidence="7" id="KW-1185">Reference proteome</keyword>
<dbReference type="PROSITE" id="PS50088">
    <property type="entry name" value="ANK_REPEAT"/>
    <property type="match status" value="1"/>
</dbReference>
<sequence length="248" mass="26056">MDCDESQRRKGCAFVAGTGTSLTHCSRPRRSRESTARQLPDRGEQEQKKAMAPKLSEEEIDDLLYFARAGEGVDLTELLTSISAREGVSAGEVLVLAKDEGKSTCLHMATGNGHLDIVKTIFTHLSSLHKPEDKKAYLDAANEYGNTGLHWAALGGHLEVVKALVAEGASPALANDKNYVPLDLAGLNDHGAVVDYFLDQAKALEATAAEEDGAAAAVGEMEIGDGECKGEEGVASASEGDGGKASLS</sequence>
<dbReference type="PANTHER" id="PTHR24171">
    <property type="entry name" value="ANKYRIN REPEAT DOMAIN-CONTAINING PROTEIN 39-RELATED"/>
    <property type="match status" value="1"/>
</dbReference>
<reference evidence="5" key="3">
    <citation type="submission" date="2011-03" db="EMBL/GenBank/DDBJ databases">
        <title>Annotation of Magnaporthe poae ATCC 64411.</title>
        <authorList>
            <person name="Ma L.-J."/>
            <person name="Dead R."/>
            <person name="Young S.K."/>
            <person name="Zeng Q."/>
            <person name="Gargeya S."/>
            <person name="Fitzgerald M."/>
            <person name="Haas B."/>
            <person name="Abouelleil A."/>
            <person name="Alvarado L."/>
            <person name="Arachchi H.M."/>
            <person name="Berlin A."/>
            <person name="Brown A."/>
            <person name="Chapman S.B."/>
            <person name="Chen Z."/>
            <person name="Dunbar C."/>
            <person name="Freedman E."/>
            <person name="Gearin G."/>
            <person name="Gellesch M."/>
            <person name="Goldberg J."/>
            <person name="Griggs A."/>
            <person name="Gujja S."/>
            <person name="Heiman D."/>
            <person name="Howarth C."/>
            <person name="Larson L."/>
            <person name="Lui A."/>
            <person name="MacDonald P.J.P."/>
            <person name="Mehta T."/>
            <person name="Montmayeur A."/>
            <person name="Murphy C."/>
            <person name="Neiman D."/>
            <person name="Pearson M."/>
            <person name="Priest M."/>
            <person name="Roberts A."/>
            <person name="Saif S."/>
            <person name="Shea T."/>
            <person name="Shenoy N."/>
            <person name="Sisk P."/>
            <person name="Stolte C."/>
            <person name="Sykes S."/>
            <person name="Yandava C."/>
            <person name="Wortman J."/>
            <person name="Nusbaum C."/>
            <person name="Birren B."/>
        </authorList>
    </citation>
    <scope>NUCLEOTIDE SEQUENCE</scope>
    <source>
        <strain evidence="5">ATCC 64411</strain>
    </source>
</reference>
<dbReference type="STRING" id="644358.A0A0C4DVM1"/>
<dbReference type="SUPFAM" id="SSF48403">
    <property type="entry name" value="Ankyrin repeat"/>
    <property type="match status" value="1"/>
</dbReference>
<protein>
    <submittedName>
        <fullName evidence="5 6">Uncharacterized protein</fullName>
    </submittedName>
</protein>
<dbReference type="Pfam" id="PF12796">
    <property type="entry name" value="Ank_2"/>
    <property type="match status" value="1"/>
</dbReference>
<dbReference type="SMART" id="SM00248">
    <property type="entry name" value="ANK"/>
    <property type="match status" value="3"/>
</dbReference>
<name>A0A0C4DVM1_MAGP6</name>
<dbReference type="AlphaFoldDB" id="A0A0C4DVM1"/>
<dbReference type="InterPro" id="IPR002110">
    <property type="entry name" value="Ankyrin_rpt"/>
</dbReference>
<dbReference type="OrthoDB" id="10057496at2759"/>
<reference evidence="5" key="2">
    <citation type="submission" date="2010-05" db="EMBL/GenBank/DDBJ databases">
        <title>The Genome Sequence of Magnaporthe poae strain ATCC 64411.</title>
        <authorList>
            <consortium name="The Broad Institute Genome Sequencing Platform"/>
            <consortium name="Broad Institute Genome Sequencing Center for Infectious Disease"/>
            <person name="Ma L.-J."/>
            <person name="Dead R."/>
            <person name="Young S."/>
            <person name="Zeng Q."/>
            <person name="Koehrsen M."/>
            <person name="Alvarado L."/>
            <person name="Berlin A."/>
            <person name="Chapman S.B."/>
            <person name="Chen Z."/>
            <person name="Freedman E."/>
            <person name="Gellesch M."/>
            <person name="Goldberg J."/>
            <person name="Griggs A."/>
            <person name="Gujja S."/>
            <person name="Heilman E.R."/>
            <person name="Heiman D."/>
            <person name="Hepburn T."/>
            <person name="Howarth C."/>
            <person name="Jen D."/>
            <person name="Larson L."/>
            <person name="Mehta T."/>
            <person name="Neiman D."/>
            <person name="Pearson M."/>
            <person name="Roberts A."/>
            <person name="Saif S."/>
            <person name="Shea T."/>
            <person name="Shenoy N."/>
            <person name="Sisk P."/>
            <person name="Stolte C."/>
            <person name="Sykes S."/>
            <person name="Walk T."/>
            <person name="White J."/>
            <person name="Yandava C."/>
            <person name="Haas B."/>
            <person name="Nusbaum C."/>
            <person name="Birren B."/>
        </authorList>
    </citation>
    <scope>NUCLEOTIDE SEQUENCE</scope>
    <source>
        <strain evidence="5">ATCC 64411</strain>
    </source>
</reference>
<evidence type="ECO:0000256" key="4">
    <source>
        <dbReference type="SAM" id="MobiDB-lite"/>
    </source>
</evidence>
<dbReference type="Gene3D" id="1.25.40.20">
    <property type="entry name" value="Ankyrin repeat-containing domain"/>
    <property type="match status" value="1"/>
</dbReference>
<evidence type="ECO:0000313" key="5">
    <source>
        <dbReference type="EMBL" id="KLU84995.1"/>
    </source>
</evidence>
<keyword evidence="1" id="KW-0677">Repeat</keyword>
<accession>A0A0C4DVM1</accession>
<dbReference type="EMBL" id="GL876968">
    <property type="protein sequence ID" value="KLU84995.1"/>
    <property type="molecule type" value="Genomic_DNA"/>
</dbReference>
<feature type="repeat" description="ANK" evidence="3">
    <location>
        <begin position="144"/>
        <end position="176"/>
    </location>
</feature>
<dbReference type="InterPro" id="IPR036770">
    <property type="entry name" value="Ankyrin_rpt-contain_sf"/>
</dbReference>
<dbReference type="eggNOG" id="KOG0504">
    <property type="taxonomic scope" value="Eukaryota"/>
</dbReference>
<evidence type="ECO:0000256" key="1">
    <source>
        <dbReference type="ARBA" id="ARBA00022737"/>
    </source>
</evidence>
<feature type="region of interest" description="Disordered" evidence="4">
    <location>
        <begin position="226"/>
        <end position="248"/>
    </location>
</feature>
<evidence type="ECO:0000256" key="2">
    <source>
        <dbReference type="ARBA" id="ARBA00023043"/>
    </source>
</evidence>
<feature type="compositionally biased region" description="Basic and acidic residues" evidence="4">
    <location>
        <begin position="31"/>
        <end position="49"/>
    </location>
</feature>
<reference evidence="6" key="5">
    <citation type="submission" date="2015-06" db="UniProtKB">
        <authorList>
            <consortium name="EnsemblFungi"/>
        </authorList>
    </citation>
    <scope>IDENTIFICATION</scope>
    <source>
        <strain evidence="6">ATCC 64411</strain>
    </source>
</reference>
<gene>
    <name evidence="5" type="ORF">MAPG_04029</name>
</gene>
<keyword evidence="2 3" id="KW-0040">ANK repeat</keyword>
<reference evidence="7" key="1">
    <citation type="submission" date="2010-05" db="EMBL/GenBank/DDBJ databases">
        <title>The genome sequence of Magnaporthe poae strain ATCC 64411.</title>
        <authorList>
            <person name="Ma L.-J."/>
            <person name="Dead R."/>
            <person name="Young S."/>
            <person name="Zeng Q."/>
            <person name="Koehrsen M."/>
            <person name="Alvarado L."/>
            <person name="Berlin A."/>
            <person name="Chapman S.B."/>
            <person name="Chen Z."/>
            <person name="Freedman E."/>
            <person name="Gellesch M."/>
            <person name="Goldberg J."/>
            <person name="Griggs A."/>
            <person name="Gujja S."/>
            <person name="Heilman E.R."/>
            <person name="Heiman D."/>
            <person name="Hepburn T."/>
            <person name="Howarth C."/>
            <person name="Jen D."/>
            <person name="Larson L."/>
            <person name="Mehta T."/>
            <person name="Neiman D."/>
            <person name="Pearson M."/>
            <person name="Roberts A."/>
            <person name="Saif S."/>
            <person name="Shea T."/>
            <person name="Shenoy N."/>
            <person name="Sisk P."/>
            <person name="Stolte C."/>
            <person name="Sykes S."/>
            <person name="Walk T."/>
            <person name="White J."/>
            <person name="Yandava C."/>
            <person name="Haas B."/>
            <person name="Nusbaum C."/>
            <person name="Birren B."/>
        </authorList>
    </citation>
    <scope>NUCLEOTIDE SEQUENCE [LARGE SCALE GENOMIC DNA]</scope>
    <source>
        <strain evidence="7">ATCC 64411 / 73-15</strain>
    </source>
</reference>
<proteinExistence type="predicted"/>
<dbReference type="PROSITE" id="PS50297">
    <property type="entry name" value="ANK_REP_REGION"/>
    <property type="match status" value="1"/>
</dbReference>
<organism evidence="6 7">
    <name type="scientific">Magnaporthiopsis poae (strain ATCC 64411 / 73-15)</name>
    <name type="common">Kentucky bluegrass fungus</name>
    <name type="synonym">Magnaporthe poae</name>
    <dbReference type="NCBI Taxonomy" id="644358"/>
    <lineage>
        <taxon>Eukaryota</taxon>
        <taxon>Fungi</taxon>
        <taxon>Dikarya</taxon>
        <taxon>Ascomycota</taxon>
        <taxon>Pezizomycotina</taxon>
        <taxon>Sordariomycetes</taxon>
        <taxon>Sordariomycetidae</taxon>
        <taxon>Magnaporthales</taxon>
        <taxon>Magnaporthaceae</taxon>
        <taxon>Magnaporthiopsis</taxon>
    </lineage>
</organism>
<reference evidence="6" key="4">
    <citation type="journal article" date="2015" name="G3 (Bethesda)">
        <title>Genome sequences of three phytopathogenic species of the Magnaporthaceae family of fungi.</title>
        <authorList>
            <person name="Okagaki L.H."/>
            <person name="Nunes C.C."/>
            <person name="Sailsbery J."/>
            <person name="Clay B."/>
            <person name="Brown D."/>
            <person name="John T."/>
            <person name="Oh Y."/>
            <person name="Young N."/>
            <person name="Fitzgerald M."/>
            <person name="Haas B.J."/>
            <person name="Zeng Q."/>
            <person name="Young S."/>
            <person name="Adiconis X."/>
            <person name="Fan L."/>
            <person name="Levin J.Z."/>
            <person name="Mitchell T.K."/>
            <person name="Okubara P.A."/>
            <person name="Farman M.L."/>
            <person name="Kohn L.M."/>
            <person name="Birren B."/>
            <person name="Ma L.-J."/>
            <person name="Dean R.A."/>
        </authorList>
    </citation>
    <scope>NUCLEOTIDE SEQUENCE</scope>
    <source>
        <strain evidence="6">ATCC 64411 / 73-15</strain>
    </source>
</reference>
<evidence type="ECO:0000313" key="6">
    <source>
        <dbReference type="EnsemblFungi" id="MAPG_04029T0"/>
    </source>
</evidence>
<dbReference type="OMA" id="AFNNHMH"/>
<dbReference type="EnsemblFungi" id="MAPG_04029T0">
    <property type="protein sequence ID" value="MAPG_04029T0"/>
    <property type="gene ID" value="MAPG_04029"/>
</dbReference>
<feature type="region of interest" description="Disordered" evidence="4">
    <location>
        <begin position="19"/>
        <end position="54"/>
    </location>
</feature>
<dbReference type="EMBL" id="ADBL01000951">
    <property type="status" value="NOT_ANNOTATED_CDS"/>
    <property type="molecule type" value="Genomic_DNA"/>
</dbReference>